<dbReference type="PANTHER" id="PTHR11533:SF297">
    <property type="entry name" value="AMINOPEPTIDASE N"/>
    <property type="match status" value="1"/>
</dbReference>
<comment type="catalytic activity">
    <reaction evidence="1">
        <text>Release of an N-terminal amino acid, Xaa-|-Yaa- from a peptide, amide or arylamide. Xaa is preferably Ala, but may be most amino acids including Pro (slow action). When a terminal hydrophobic residue is followed by a prolyl residue, the two may be released as an intact Xaa-Pro dipeptide.</text>
        <dbReference type="EC" id="3.4.11.2"/>
    </reaction>
</comment>
<dbReference type="Gene3D" id="1.10.390.10">
    <property type="entry name" value="Neutral Protease Domain 2"/>
    <property type="match status" value="1"/>
</dbReference>
<dbReference type="EC" id="3.4.11.2" evidence="4"/>
<evidence type="ECO:0000256" key="2">
    <source>
        <dbReference type="ARBA" id="ARBA00001947"/>
    </source>
</evidence>
<keyword evidence="9" id="KW-0862">Zinc</keyword>
<evidence type="ECO:0000256" key="4">
    <source>
        <dbReference type="ARBA" id="ARBA00012564"/>
    </source>
</evidence>
<dbReference type="Pfam" id="PF17900">
    <property type="entry name" value="Peptidase_M1_N"/>
    <property type="match status" value="1"/>
</dbReference>
<dbReference type="InterPro" id="IPR042097">
    <property type="entry name" value="Aminopeptidase_N-like_N_sf"/>
</dbReference>
<evidence type="ECO:0000256" key="5">
    <source>
        <dbReference type="ARBA" id="ARBA00015611"/>
    </source>
</evidence>
<dbReference type="InterPro" id="IPR050344">
    <property type="entry name" value="Peptidase_M1_aminopeptidases"/>
</dbReference>
<dbReference type="InterPro" id="IPR045357">
    <property type="entry name" value="Aminopeptidase_N-like_N"/>
</dbReference>
<dbReference type="InterPro" id="IPR027268">
    <property type="entry name" value="Peptidase_M4/M1_CTD_sf"/>
</dbReference>
<keyword evidence="6" id="KW-0645">Protease</keyword>
<evidence type="ECO:0000313" key="16">
    <source>
        <dbReference type="EMBL" id="SFP53414.1"/>
    </source>
</evidence>
<protein>
    <recommendedName>
        <fullName evidence="5">Aminopeptidase N</fullName>
        <ecNumber evidence="4">3.4.11.2</ecNumber>
    </recommendedName>
    <alternativeName>
        <fullName evidence="11">Alanine aminopeptidase</fullName>
    </alternativeName>
    <alternativeName>
        <fullName evidence="12">Lysyl aminopeptidase</fullName>
    </alternativeName>
</protein>
<reference evidence="17" key="1">
    <citation type="submission" date="2016-10" db="EMBL/GenBank/DDBJ databases">
        <authorList>
            <person name="Varghese N."/>
            <person name="Submissions S."/>
        </authorList>
    </citation>
    <scope>NUCLEOTIDE SEQUENCE [LARGE SCALE GENOMIC DNA]</scope>
    <source>
        <strain evidence="17">CGMCC 4.5579</strain>
    </source>
</reference>
<dbReference type="GO" id="GO:0008270">
    <property type="term" value="F:zinc ion binding"/>
    <property type="evidence" value="ECO:0007669"/>
    <property type="project" value="InterPro"/>
</dbReference>
<evidence type="ECO:0000256" key="9">
    <source>
        <dbReference type="ARBA" id="ARBA00022833"/>
    </source>
</evidence>
<dbReference type="STRING" id="587909.SAMN05421810_102877"/>
<evidence type="ECO:0000256" key="11">
    <source>
        <dbReference type="ARBA" id="ARBA00029811"/>
    </source>
</evidence>
<keyword evidence="8" id="KW-0378">Hydrolase</keyword>
<dbReference type="PRINTS" id="PR00756">
    <property type="entry name" value="ALADIPTASE"/>
</dbReference>
<organism evidence="16 17">
    <name type="scientific">Amycolatopsis arida</name>
    <dbReference type="NCBI Taxonomy" id="587909"/>
    <lineage>
        <taxon>Bacteria</taxon>
        <taxon>Bacillati</taxon>
        <taxon>Actinomycetota</taxon>
        <taxon>Actinomycetes</taxon>
        <taxon>Pseudonocardiales</taxon>
        <taxon>Pseudonocardiaceae</taxon>
        <taxon>Amycolatopsis</taxon>
    </lineage>
</organism>
<dbReference type="EMBL" id="FOWW01000002">
    <property type="protein sequence ID" value="SFP53414.1"/>
    <property type="molecule type" value="Genomic_DNA"/>
</dbReference>
<dbReference type="OrthoDB" id="100605at2"/>
<evidence type="ECO:0000256" key="10">
    <source>
        <dbReference type="ARBA" id="ARBA00023049"/>
    </source>
</evidence>
<evidence type="ECO:0000259" key="14">
    <source>
        <dbReference type="Pfam" id="PF01433"/>
    </source>
</evidence>
<dbReference type="GO" id="GO:0008237">
    <property type="term" value="F:metallopeptidase activity"/>
    <property type="evidence" value="ECO:0007669"/>
    <property type="project" value="UniProtKB-KW"/>
</dbReference>
<dbReference type="GO" id="GO:0016285">
    <property type="term" value="F:alanyl aminopeptidase activity"/>
    <property type="evidence" value="ECO:0007669"/>
    <property type="project" value="UniProtKB-EC"/>
</dbReference>
<evidence type="ECO:0000256" key="3">
    <source>
        <dbReference type="ARBA" id="ARBA00010136"/>
    </source>
</evidence>
<evidence type="ECO:0000256" key="6">
    <source>
        <dbReference type="ARBA" id="ARBA00022670"/>
    </source>
</evidence>
<dbReference type="InterPro" id="IPR014782">
    <property type="entry name" value="Peptidase_M1_dom"/>
</dbReference>
<keyword evidence="7" id="KW-0479">Metal-binding</keyword>
<evidence type="ECO:0000313" key="17">
    <source>
        <dbReference type="Proteomes" id="UP000198727"/>
    </source>
</evidence>
<sequence>MRRRLRGPALLCGLAAAIIGCTPQPPPPPGTPSPGAPGAGDPYYPDDGNGGYDALDYAVTVGYDPATHQLDGDAVVTARATQALSRFNLDLRGLEVASVEVDGRPAEFAREGDVELVITPAEPLAEGTEFHTRVRYSGTPRSTDDGQLGRNGWRPSVDGGAFVLGQPHSAAFWYPVNETPRDKATFHLTARVPEGWTAVSIGRLAGTETAGGWTTTSWAEPTPVASYLTTLAVDRFRLEPGTLPDGTPVLHAFAPGTEGKVAEAARTGEILEFLATRFGPYPQHAAGGIYLDDRIGYSLETQGRPVYARWADLETHVHELAHQWYGNAVTVRSWADICLSECLASYAQWLWAEGTGGQDLDARYRAAVERTRDDTGFWSAKLYDMGAGNEFAGVYDKGVLAMHALRRRIGEEAFHRVLPEWVDRHRGGTASWPDFERFVTEVAGQDLREFLDAWFRGTSRPGDAHLFPGSLAG</sequence>
<dbReference type="Pfam" id="PF01433">
    <property type="entry name" value="Peptidase_M1"/>
    <property type="match status" value="1"/>
</dbReference>
<dbReference type="PANTHER" id="PTHR11533">
    <property type="entry name" value="PROTEASE M1 ZINC METALLOPROTEASE"/>
    <property type="match status" value="1"/>
</dbReference>
<dbReference type="Proteomes" id="UP000198727">
    <property type="component" value="Unassembled WGS sequence"/>
</dbReference>
<dbReference type="CDD" id="cd09603">
    <property type="entry name" value="M1_APN_like"/>
    <property type="match status" value="1"/>
</dbReference>
<proteinExistence type="inferred from homology"/>
<feature type="region of interest" description="Disordered" evidence="13">
    <location>
        <begin position="23"/>
        <end position="49"/>
    </location>
</feature>
<dbReference type="RefSeq" id="WP_092529546.1">
    <property type="nucleotide sequence ID" value="NZ_FOWW01000002.1"/>
</dbReference>
<name>A0A1I5R4C6_9PSEU</name>
<feature type="domain" description="Peptidase M1 membrane alanine aminopeptidase" evidence="14">
    <location>
        <begin position="317"/>
        <end position="454"/>
    </location>
</feature>
<keyword evidence="10" id="KW-0482">Metalloprotease</keyword>
<evidence type="ECO:0000256" key="13">
    <source>
        <dbReference type="SAM" id="MobiDB-lite"/>
    </source>
</evidence>
<accession>A0A1I5R4C6</accession>
<feature type="compositionally biased region" description="Pro residues" evidence="13">
    <location>
        <begin position="23"/>
        <end position="35"/>
    </location>
</feature>
<evidence type="ECO:0000256" key="12">
    <source>
        <dbReference type="ARBA" id="ARBA00031533"/>
    </source>
</evidence>
<dbReference type="GO" id="GO:0006508">
    <property type="term" value="P:proteolysis"/>
    <property type="evidence" value="ECO:0007669"/>
    <property type="project" value="UniProtKB-KW"/>
</dbReference>
<dbReference type="Gene3D" id="2.60.40.1730">
    <property type="entry name" value="tricorn interacting facor f3 domain"/>
    <property type="match status" value="1"/>
</dbReference>
<evidence type="ECO:0000259" key="15">
    <source>
        <dbReference type="Pfam" id="PF17900"/>
    </source>
</evidence>
<comment type="cofactor">
    <cofactor evidence="2">
        <name>Zn(2+)</name>
        <dbReference type="ChEBI" id="CHEBI:29105"/>
    </cofactor>
</comment>
<evidence type="ECO:0000256" key="7">
    <source>
        <dbReference type="ARBA" id="ARBA00022723"/>
    </source>
</evidence>
<keyword evidence="17" id="KW-1185">Reference proteome</keyword>
<evidence type="ECO:0000256" key="8">
    <source>
        <dbReference type="ARBA" id="ARBA00022801"/>
    </source>
</evidence>
<feature type="domain" description="Aminopeptidase N-like N-terminal" evidence="15">
    <location>
        <begin position="56"/>
        <end position="228"/>
    </location>
</feature>
<dbReference type="PROSITE" id="PS51257">
    <property type="entry name" value="PROKAR_LIPOPROTEIN"/>
    <property type="match status" value="1"/>
</dbReference>
<evidence type="ECO:0000256" key="1">
    <source>
        <dbReference type="ARBA" id="ARBA00000098"/>
    </source>
</evidence>
<dbReference type="SUPFAM" id="SSF55486">
    <property type="entry name" value="Metalloproteases ('zincins'), catalytic domain"/>
    <property type="match status" value="1"/>
</dbReference>
<dbReference type="AlphaFoldDB" id="A0A1I5R4C6"/>
<comment type="similarity">
    <text evidence="3">Belongs to the peptidase M1 family.</text>
</comment>
<dbReference type="InterPro" id="IPR001930">
    <property type="entry name" value="Peptidase_M1"/>
</dbReference>
<dbReference type="SUPFAM" id="SSF63737">
    <property type="entry name" value="Leukotriene A4 hydrolase N-terminal domain"/>
    <property type="match status" value="1"/>
</dbReference>
<gene>
    <name evidence="16" type="ORF">SAMN05421810_102877</name>
</gene>